<protein>
    <recommendedName>
        <fullName evidence="6">IucA/IucC family siderophore biosynthesis protein</fullName>
    </recommendedName>
</protein>
<comment type="similarity">
    <text evidence="1">Belongs to the IucA/IucC family.</text>
</comment>
<evidence type="ECO:0000313" key="4">
    <source>
        <dbReference type="EMBL" id="AAY48176.1"/>
    </source>
</evidence>
<evidence type="ECO:0000259" key="3">
    <source>
        <dbReference type="Pfam" id="PF06276"/>
    </source>
</evidence>
<proteinExistence type="inferred from homology"/>
<evidence type="ECO:0000256" key="1">
    <source>
        <dbReference type="ARBA" id="ARBA00007832"/>
    </source>
</evidence>
<dbReference type="GO" id="GO:0019290">
    <property type="term" value="P:siderophore biosynthetic process"/>
    <property type="evidence" value="ECO:0007669"/>
    <property type="project" value="InterPro"/>
</dbReference>
<dbReference type="AlphaFoldDB" id="A0A0H2X6L1"/>
<organism evidence="4 5">
    <name type="scientific">Xanthomonas campestris pv. campestris (strain 8004)</name>
    <dbReference type="NCBI Taxonomy" id="314565"/>
    <lineage>
        <taxon>Bacteria</taxon>
        <taxon>Pseudomonadati</taxon>
        <taxon>Pseudomonadota</taxon>
        <taxon>Gammaproteobacteria</taxon>
        <taxon>Lysobacterales</taxon>
        <taxon>Lysobacteraceae</taxon>
        <taxon>Xanthomonas</taxon>
    </lineage>
</organism>
<dbReference type="HOGENOM" id="CLU_023790_0_0_6"/>
<evidence type="ECO:0000313" key="5">
    <source>
        <dbReference type="Proteomes" id="UP000000420"/>
    </source>
</evidence>
<dbReference type="Pfam" id="PF04183">
    <property type="entry name" value="IucA_IucC"/>
    <property type="match status" value="1"/>
</dbReference>
<feature type="domain" description="Aerobactin siderophore biosynthesis IucA/IucC-like C-terminal" evidence="3">
    <location>
        <begin position="408"/>
        <end position="563"/>
    </location>
</feature>
<dbReference type="InterPro" id="IPR007310">
    <property type="entry name" value="Aerobactin_biosyn_IucA/IucC_N"/>
</dbReference>
<feature type="domain" description="Aerobactin siderophore biosynthesis IucA/IucC N-terminal" evidence="2">
    <location>
        <begin position="171"/>
        <end position="385"/>
    </location>
</feature>
<name>A0A0H2X6L1_XANC8</name>
<dbReference type="Proteomes" id="UP000000420">
    <property type="component" value="Chromosome"/>
</dbReference>
<dbReference type="PANTHER" id="PTHR34384:SF5">
    <property type="entry name" value="L-2,3-DIAMINOPROPANOATE--CITRATE LIGASE"/>
    <property type="match status" value="1"/>
</dbReference>
<sequence length="610" mass="67106">MADRPTGAARMSNATDQHYITTRIIDACLREDLRGIASRGSAAMPDAALLAHWAAPQPPTQWWRITHLPDGIVWLPIHHGGYLQRISACSDRWLVQRGTVVQLEHGAAAWLQRLSQGLDPDTQQLHRAYADEAACAAAHRGLARDAYAAQAPHLAQALRAADAAERAYRCDQLASYRDHPFYPTARAKAGLAPAELRAYAPEFAPTFALQWLAIPQAQVSCTSTPPAELWPDLARVGLPAELAQTHQLWPVHPLVWARLEQDGFALPAGSVRAPLTYLPVRPTLSVRTLVPLQHPHLHLKLPIPMRTLGALNLRLIKPSTLYDGHWLEQALRRIDAHDAALRGRCVFVDESHGGHVGQTRHLAYLLRRYPPLDTATLVPVAALCALMPDGRPMAIHLAETFSGGDLLAWWRDYTELLLAVHLRLWLRYGIALEANQQNSVLVYAPGQPTRLLMKDNDAARIALPQLRAQLPEIDTLGPLHDARIAVDDAQALAQMFCTIVLQLDLQAVLEGLAEWQPALRAPLYAQLQAQLAQTLAQLDAERIDTAPAPRLLAAPQLPVKYLLSAGSLLSKQHTGARDINKFYGDSAPNPFGAAFADAEDAALRRQVAQR</sequence>
<dbReference type="GO" id="GO:0016881">
    <property type="term" value="F:acid-amino acid ligase activity"/>
    <property type="evidence" value="ECO:0007669"/>
    <property type="project" value="UniProtKB-ARBA"/>
</dbReference>
<dbReference type="InterPro" id="IPR022770">
    <property type="entry name" value="IucA/IucC-like_C"/>
</dbReference>
<evidence type="ECO:0000259" key="2">
    <source>
        <dbReference type="Pfam" id="PF04183"/>
    </source>
</evidence>
<reference evidence="4 5" key="1">
    <citation type="journal article" date="2005" name="Genome Res.">
        <title>Comparative and functional genomic analyses of the pathogenicity of phytopathogen Xanthomonas campestris pv. campestris.</title>
        <authorList>
            <person name="Qian W."/>
            <person name="Jia Y."/>
            <person name="Ren S.X."/>
            <person name="He Y.Q."/>
            <person name="Feng J.X."/>
            <person name="Lu L.F."/>
            <person name="Sun Q."/>
            <person name="Ying G."/>
            <person name="Tang D.J."/>
            <person name="Tang H."/>
            <person name="Wu W."/>
            <person name="Hao P."/>
            <person name="Wang L."/>
            <person name="Jiang B.L."/>
            <person name="Zeng S."/>
            <person name="Gu W.Y."/>
            <person name="Lu G."/>
            <person name="Rong L."/>
            <person name="Tian Y."/>
            <person name="Yao Z."/>
            <person name="Fu G."/>
            <person name="Chen B."/>
            <person name="Fang R."/>
            <person name="Qiang B."/>
            <person name="Chen Z."/>
            <person name="Zhao G.P."/>
            <person name="Tang J.L."/>
            <person name="He C."/>
        </authorList>
    </citation>
    <scope>NUCLEOTIDE SEQUENCE [LARGE SCALE GENOMIC DNA]</scope>
    <source>
        <strain evidence="4 5">8004</strain>
    </source>
</reference>
<dbReference type="PANTHER" id="PTHR34384">
    <property type="entry name" value="L-2,3-DIAMINOPROPANOATE--CITRATE LIGASE"/>
    <property type="match status" value="1"/>
</dbReference>
<evidence type="ECO:0008006" key="6">
    <source>
        <dbReference type="Google" id="ProtNLM"/>
    </source>
</evidence>
<dbReference type="InterPro" id="IPR037455">
    <property type="entry name" value="LucA/IucC-like"/>
</dbReference>
<gene>
    <name evidence="4" type="ordered locus">XC_1106</name>
</gene>
<dbReference type="KEGG" id="xcb:XC_1106"/>
<dbReference type="Pfam" id="PF06276">
    <property type="entry name" value="FhuF"/>
    <property type="match status" value="1"/>
</dbReference>
<dbReference type="Gene3D" id="1.10.510.40">
    <property type="match status" value="1"/>
</dbReference>
<accession>A0A0H2X6L1</accession>
<dbReference type="EMBL" id="CP000050">
    <property type="protein sequence ID" value="AAY48176.1"/>
    <property type="molecule type" value="Genomic_DNA"/>
</dbReference>